<dbReference type="InterPro" id="IPR001670">
    <property type="entry name" value="ADH_Fe/GldA"/>
</dbReference>
<dbReference type="Pfam" id="PF25137">
    <property type="entry name" value="ADH_Fe_C"/>
    <property type="match status" value="1"/>
</dbReference>
<dbReference type="Proteomes" id="UP000255125">
    <property type="component" value="Unassembled WGS sequence"/>
</dbReference>
<evidence type="ECO:0000313" key="7">
    <source>
        <dbReference type="Proteomes" id="UP000255125"/>
    </source>
</evidence>
<dbReference type="EC" id="1.3.1.32" evidence="6"/>
<dbReference type="EMBL" id="UGUS01000002">
    <property type="protein sequence ID" value="SUD31462.1"/>
    <property type="molecule type" value="Genomic_DNA"/>
</dbReference>
<gene>
    <name evidence="6" type="primary">macA_3</name>
    <name evidence="6" type="ORF">NCTC10392_03393</name>
</gene>
<dbReference type="CDD" id="cd08177">
    <property type="entry name" value="MAR"/>
    <property type="match status" value="1"/>
</dbReference>
<dbReference type="InterPro" id="IPR039697">
    <property type="entry name" value="Alcohol_dehydrogenase_Fe"/>
</dbReference>
<evidence type="ECO:0000256" key="2">
    <source>
        <dbReference type="ARBA" id="ARBA00023002"/>
    </source>
</evidence>
<feature type="domain" description="Alcohol dehydrogenase iron-type/glycerol dehydrogenase GldA" evidence="4">
    <location>
        <begin position="11"/>
        <end position="154"/>
    </location>
</feature>
<accession>A0A379IF84</accession>
<dbReference type="SUPFAM" id="SSF56796">
    <property type="entry name" value="Dehydroquinate synthase-like"/>
    <property type="match status" value="1"/>
</dbReference>
<feature type="domain" description="Fe-containing alcohol dehydrogenase-like C-terminal" evidence="5">
    <location>
        <begin position="166"/>
        <end position="346"/>
    </location>
</feature>
<name>A0A379IF84_PSEFL</name>
<keyword evidence="3" id="KW-0520">NAD</keyword>
<dbReference type="InterPro" id="IPR056798">
    <property type="entry name" value="ADH_Fe_C"/>
</dbReference>
<dbReference type="OrthoDB" id="3812122at2"/>
<dbReference type="GO" id="GO:0046872">
    <property type="term" value="F:metal ion binding"/>
    <property type="evidence" value="ECO:0007669"/>
    <property type="project" value="InterPro"/>
</dbReference>
<reference evidence="6 7" key="1">
    <citation type="submission" date="2018-06" db="EMBL/GenBank/DDBJ databases">
        <authorList>
            <consortium name="Pathogen Informatics"/>
            <person name="Doyle S."/>
        </authorList>
    </citation>
    <scope>NUCLEOTIDE SEQUENCE [LARGE SCALE GENOMIC DNA]</scope>
    <source>
        <strain evidence="6 7">NCTC10392</strain>
    </source>
</reference>
<protein>
    <submittedName>
        <fullName evidence="6">Maleylacetate reductase</fullName>
        <ecNumber evidence="6">1.3.1.32</ecNumber>
    </submittedName>
</protein>
<keyword evidence="2 6" id="KW-0560">Oxidoreductase</keyword>
<dbReference type="GO" id="GO:0018506">
    <property type="term" value="F:maleylacetate reductase activity"/>
    <property type="evidence" value="ECO:0007669"/>
    <property type="project" value="UniProtKB-EC"/>
</dbReference>
<dbReference type="AlphaFoldDB" id="A0A379IF84"/>
<dbReference type="Pfam" id="PF00465">
    <property type="entry name" value="Fe-ADH"/>
    <property type="match status" value="1"/>
</dbReference>
<dbReference type="InterPro" id="IPR034786">
    <property type="entry name" value="MAR"/>
</dbReference>
<proteinExistence type="inferred from homology"/>
<evidence type="ECO:0000259" key="5">
    <source>
        <dbReference type="Pfam" id="PF25137"/>
    </source>
</evidence>
<evidence type="ECO:0000259" key="4">
    <source>
        <dbReference type="Pfam" id="PF00465"/>
    </source>
</evidence>
<evidence type="ECO:0000256" key="1">
    <source>
        <dbReference type="ARBA" id="ARBA00007358"/>
    </source>
</evidence>
<organism evidence="6 7">
    <name type="scientific">Pseudomonas fluorescens</name>
    <dbReference type="NCBI Taxonomy" id="294"/>
    <lineage>
        <taxon>Bacteria</taxon>
        <taxon>Pseudomonadati</taxon>
        <taxon>Pseudomonadota</taxon>
        <taxon>Gammaproteobacteria</taxon>
        <taxon>Pseudomonadales</taxon>
        <taxon>Pseudomonadaceae</taxon>
        <taxon>Pseudomonas</taxon>
    </lineage>
</organism>
<evidence type="ECO:0000313" key="6">
    <source>
        <dbReference type="EMBL" id="SUD31462.1"/>
    </source>
</evidence>
<dbReference type="GO" id="GO:0004022">
    <property type="term" value="F:alcohol dehydrogenase (NAD+) activity"/>
    <property type="evidence" value="ECO:0007669"/>
    <property type="project" value="TreeGrafter"/>
</dbReference>
<comment type="similarity">
    <text evidence="1">Belongs to the iron-containing alcohol dehydrogenase family.</text>
</comment>
<dbReference type="RefSeq" id="WP_115284264.1">
    <property type="nucleotide sequence ID" value="NZ_UGUS01000002.1"/>
</dbReference>
<dbReference type="PANTHER" id="PTHR11496:SF102">
    <property type="entry name" value="ALCOHOL DEHYDROGENASE 4"/>
    <property type="match status" value="1"/>
</dbReference>
<dbReference type="Gene3D" id="1.20.1090.10">
    <property type="entry name" value="Dehydroquinate synthase-like - alpha domain"/>
    <property type="match status" value="1"/>
</dbReference>
<sequence length="354" mass="37580">MNHSFIYNSLPFKVVFGRPAADVLPEVVQELGYKRVLVLCTPEQRVQAEAFAKVLGAFGVGICDLATMHVPVEKVADAAEQAKLLRADCTLAIGGGSTIGLAKALSLKMALPSIAIPTTYAGSEMTPVWGLTENGRKTTGKDPAVQPKAVIYDPELTLSLPVDMSVTSGINAIAHAVEGLYAKDANPVISLLAEDGIRALAQGLPGIVKNPQDLQARTQCQYGAWLCGMVLGSVGMALHHKLCHTLGGSFNLPHAQMHTALLPHALAYNSTHVPEACARIERALGTQNAAQGLFDLAKNNGAEMALSSFGFSEAQIDEALDIALHNPYWNPRPLEREALHQLLSNACIGARPNA</sequence>
<dbReference type="Gene3D" id="3.40.50.1970">
    <property type="match status" value="1"/>
</dbReference>
<evidence type="ECO:0000256" key="3">
    <source>
        <dbReference type="ARBA" id="ARBA00023027"/>
    </source>
</evidence>
<dbReference type="PANTHER" id="PTHR11496">
    <property type="entry name" value="ALCOHOL DEHYDROGENASE"/>
    <property type="match status" value="1"/>
</dbReference>